<gene>
    <name evidence="2" type="ORF">F5890DRAFT_1567629</name>
</gene>
<proteinExistence type="predicted"/>
<evidence type="ECO:0000313" key="3">
    <source>
        <dbReference type="Proteomes" id="UP001163850"/>
    </source>
</evidence>
<sequence>MTFFAGATNFTINYGRDETGPIFRHGDYIYHSSSTYSNESRVRVRRHDTSSWTRTTMYDHTRMHDEHSEQDEYYDRDVDTPHWINTQHNGSPATSPNTQAHLSRISDYNRQYSRDREHYNQRREEYRQERERHRLEMERHRLEMERHRLDMERHRSERSYAQRENLHNFSINGGVFTVVNNVRSFGQSSFTNRNNHSNSFRVRQHQEPLHSHYHSHPDNYVEEDIDHLPPGMFEQNPRRDPEVLYESPAPSYNERFSDPVLESGPDTSEFVEADGSGEAGENSSNGEFSDSADVPLYTKNDMFPVSAYTEAGSSL</sequence>
<evidence type="ECO:0000256" key="1">
    <source>
        <dbReference type="SAM" id="MobiDB-lite"/>
    </source>
</evidence>
<feature type="region of interest" description="Disordered" evidence="1">
    <location>
        <begin position="84"/>
        <end position="125"/>
    </location>
</feature>
<feature type="compositionally biased region" description="Low complexity" evidence="1">
    <location>
        <begin position="273"/>
        <end position="289"/>
    </location>
</feature>
<feature type="compositionally biased region" description="Basic and acidic residues" evidence="1">
    <location>
        <begin position="112"/>
        <end position="125"/>
    </location>
</feature>
<protein>
    <submittedName>
        <fullName evidence="2">Uncharacterized protein</fullName>
    </submittedName>
</protein>
<evidence type="ECO:0000313" key="2">
    <source>
        <dbReference type="EMBL" id="KAJ3981984.1"/>
    </source>
</evidence>
<dbReference type="AlphaFoldDB" id="A0AA38UQB4"/>
<dbReference type="Proteomes" id="UP001163850">
    <property type="component" value="Unassembled WGS sequence"/>
</dbReference>
<feature type="compositionally biased region" description="Basic and acidic residues" evidence="1">
    <location>
        <begin position="204"/>
        <end position="219"/>
    </location>
</feature>
<accession>A0AA38UQB4</accession>
<feature type="compositionally biased region" description="Polar residues" evidence="1">
    <location>
        <begin position="84"/>
        <end position="111"/>
    </location>
</feature>
<reference evidence="2" key="1">
    <citation type="submission" date="2022-08" db="EMBL/GenBank/DDBJ databases">
        <authorList>
            <consortium name="DOE Joint Genome Institute"/>
            <person name="Min B."/>
            <person name="Riley R."/>
            <person name="Sierra-Patev S."/>
            <person name="Naranjo-Ortiz M."/>
            <person name="Looney B."/>
            <person name="Konkel Z."/>
            <person name="Slot J.C."/>
            <person name="Sakamoto Y."/>
            <person name="Steenwyk J.L."/>
            <person name="Rokas A."/>
            <person name="Carro J."/>
            <person name="Camarero S."/>
            <person name="Ferreira P."/>
            <person name="Molpeceres G."/>
            <person name="Ruiz-Duenas F.J."/>
            <person name="Serrano A."/>
            <person name="Henrissat B."/>
            <person name="Drula E."/>
            <person name="Hughes K.W."/>
            <person name="Mata J.L."/>
            <person name="Ishikawa N.K."/>
            <person name="Vargas-Isla R."/>
            <person name="Ushijima S."/>
            <person name="Smith C.A."/>
            <person name="Ahrendt S."/>
            <person name="Andreopoulos W."/>
            <person name="He G."/>
            <person name="Labutti K."/>
            <person name="Lipzen A."/>
            <person name="Ng V."/>
            <person name="Sandor L."/>
            <person name="Barry K."/>
            <person name="Martinez A.T."/>
            <person name="Xiao Y."/>
            <person name="Gibbons J.G."/>
            <person name="Terashima K."/>
            <person name="Hibbett D.S."/>
            <person name="Grigoriev I.V."/>
        </authorList>
    </citation>
    <scope>NUCLEOTIDE SEQUENCE</scope>
    <source>
        <strain evidence="2">TFB7829</strain>
    </source>
</reference>
<name>A0AA38UQB4_9AGAR</name>
<feature type="region of interest" description="Disordered" evidence="1">
    <location>
        <begin position="203"/>
        <end position="295"/>
    </location>
</feature>
<dbReference type="EMBL" id="MU802084">
    <property type="protein sequence ID" value="KAJ3981984.1"/>
    <property type="molecule type" value="Genomic_DNA"/>
</dbReference>
<comment type="caution">
    <text evidence="2">The sequence shown here is derived from an EMBL/GenBank/DDBJ whole genome shotgun (WGS) entry which is preliminary data.</text>
</comment>
<organism evidence="2 3">
    <name type="scientific">Lentinula detonsa</name>
    <dbReference type="NCBI Taxonomy" id="2804962"/>
    <lineage>
        <taxon>Eukaryota</taxon>
        <taxon>Fungi</taxon>
        <taxon>Dikarya</taxon>
        <taxon>Basidiomycota</taxon>
        <taxon>Agaricomycotina</taxon>
        <taxon>Agaricomycetes</taxon>
        <taxon>Agaricomycetidae</taxon>
        <taxon>Agaricales</taxon>
        <taxon>Marasmiineae</taxon>
        <taxon>Omphalotaceae</taxon>
        <taxon>Lentinula</taxon>
    </lineage>
</organism>